<keyword evidence="2" id="KW-0233">DNA recombination</keyword>
<keyword evidence="4" id="KW-1185">Reference proteome</keyword>
<comment type="caution">
    <text evidence="3">The sequence shown here is derived from an EMBL/GenBank/DDBJ whole genome shotgun (WGS) entry which is preliminary data.</text>
</comment>
<dbReference type="EMBL" id="JANIPJ010000008">
    <property type="protein sequence ID" value="MCR2804803.1"/>
    <property type="molecule type" value="Genomic_DNA"/>
</dbReference>
<dbReference type="Proteomes" id="UP001141950">
    <property type="component" value="Unassembled WGS sequence"/>
</dbReference>
<organism evidence="3 4">
    <name type="scientific">Paenibacillus soyae</name>
    <dbReference type="NCBI Taxonomy" id="2969249"/>
    <lineage>
        <taxon>Bacteria</taxon>
        <taxon>Bacillati</taxon>
        <taxon>Bacillota</taxon>
        <taxon>Bacilli</taxon>
        <taxon>Bacillales</taxon>
        <taxon>Paenibacillaceae</taxon>
        <taxon>Paenibacillus</taxon>
    </lineage>
</organism>
<dbReference type="RefSeq" id="WP_257446157.1">
    <property type="nucleotide sequence ID" value="NZ_JANIPJ010000008.1"/>
</dbReference>
<evidence type="ECO:0000313" key="4">
    <source>
        <dbReference type="Proteomes" id="UP001141950"/>
    </source>
</evidence>
<evidence type="ECO:0000256" key="1">
    <source>
        <dbReference type="ARBA" id="ARBA00023125"/>
    </source>
</evidence>
<dbReference type="Gene3D" id="1.10.150.130">
    <property type="match status" value="1"/>
</dbReference>
<accession>A0A9X2SAN7</accession>
<dbReference type="Gene3D" id="1.10.443.10">
    <property type="entry name" value="Intergrase catalytic core"/>
    <property type="match status" value="1"/>
</dbReference>
<reference evidence="3" key="1">
    <citation type="submission" date="2022-08" db="EMBL/GenBank/DDBJ databases">
        <title>The genomic sequence of strain Paenibacillus sp. SCIV0701.</title>
        <authorList>
            <person name="Zhao H."/>
        </authorList>
    </citation>
    <scope>NUCLEOTIDE SEQUENCE</scope>
    <source>
        <strain evidence="3">SCIV0701</strain>
    </source>
</reference>
<keyword evidence="1" id="KW-0238">DNA-binding</keyword>
<sequence length="431" mass="49871">MHPNKRYTFVTREVKVLHNNRLRSYMTIAIQDKKTLFLVTHPVTEFIRSRYAEGSNNNTQKAPAEAIKRFLNWLLIEMCDEYGLQSFEDLRIHHGRDYLEYLGMARNNKRSTVMGADRYLTEFYYFLYRKKILPESMKVRLKTNMAGKEIPVSPFIEEGLALPEEDNAEMSKITDFPDLSLIQLFVDTAMEIAPDIAFGIYLQIFGGLRKGEVVNLNRASIHAKGNFGSKGMKVVINDRPELFNHLSDLSKSQVKNPRTQPIQVIVTLPIIYKQLLARLDKAKCNHKLQPIFLDQNNNPMSGAVYERRFQKVKKAFIKKLIKMRSPYLSTIQKYNWSTHIGRGIYTNLMARVVKSPMELALLRGDKSLDAALEYMSLMRVTNEVQQGLEDMYSSSHKEKLKVAYSKEFCNPDSSQSNQEREQLNNNIIVHI</sequence>
<dbReference type="GO" id="GO:0003677">
    <property type="term" value="F:DNA binding"/>
    <property type="evidence" value="ECO:0007669"/>
    <property type="project" value="UniProtKB-KW"/>
</dbReference>
<evidence type="ECO:0000313" key="3">
    <source>
        <dbReference type="EMBL" id="MCR2804803.1"/>
    </source>
</evidence>
<dbReference type="InterPro" id="IPR010998">
    <property type="entry name" value="Integrase_recombinase_N"/>
</dbReference>
<gene>
    <name evidence="3" type="ORF">NQZ67_13020</name>
</gene>
<dbReference type="InterPro" id="IPR013762">
    <property type="entry name" value="Integrase-like_cat_sf"/>
</dbReference>
<dbReference type="AlphaFoldDB" id="A0A9X2SAN7"/>
<proteinExistence type="predicted"/>
<protein>
    <submittedName>
        <fullName evidence="3">Uncharacterized protein</fullName>
    </submittedName>
</protein>
<dbReference type="SUPFAM" id="SSF56349">
    <property type="entry name" value="DNA breaking-rejoining enzymes"/>
    <property type="match status" value="1"/>
</dbReference>
<name>A0A9X2SAN7_9BACL</name>
<evidence type="ECO:0000256" key="2">
    <source>
        <dbReference type="ARBA" id="ARBA00023172"/>
    </source>
</evidence>
<dbReference type="GO" id="GO:0015074">
    <property type="term" value="P:DNA integration"/>
    <property type="evidence" value="ECO:0007669"/>
    <property type="project" value="InterPro"/>
</dbReference>
<dbReference type="GO" id="GO:0006310">
    <property type="term" value="P:DNA recombination"/>
    <property type="evidence" value="ECO:0007669"/>
    <property type="project" value="UniProtKB-KW"/>
</dbReference>
<dbReference type="InterPro" id="IPR011010">
    <property type="entry name" value="DNA_brk_join_enz"/>
</dbReference>